<proteinExistence type="predicted"/>
<accession>A0A1I7XTL1</accession>
<dbReference type="Proteomes" id="UP000095283">
    <property type="component" value="Unplaced"/>
</dbReference>
<protein>
    <submittedName>
        <fullName evidence="2">Uncharacterized protein</fullName>
    </submittedName>
</protein>
<keyword evidence="1" id="KW-1185">Reference proteome</keyword>
<organism evidence="1 2">
    <name type="scientific">Heterorhabditis bacteriophora</name>
    <name type="common">Entomopathogenic nematode worm</name>
    <dbReference type="NCBI Taxonomy" id="37862"/>
    <lineage>
        <taxon>Eukaryota</taxon>
        <taxon>Metazoa</taxon>
        <taxon>Ecdysozoa</taxon>
        <taxon>Nematoda</taxon>
        <taxon>Chromadorea</taxon>
        <taxon>Rhabditida</taxon>
        <taxon>Rhabditina</taxon>
        <taxon>Rhabditomorpha</taxon>
        <taxon>Strongyloidea</taxon>
        <taxon>Heterorhabditidae</taxon>
        <taxon>Heterorhabditis</taxon>
    </lineage>
</organism>
<name>A0A1I7XTL1_HETBA</name>
<dbReference type="AlphaFoldDB" id="A0A1I7XTL1"/>
<sequence length="72" mass="8069">MKDSEKQLVVLDNVEYKPINDIILRYSLLRANQHSGSTTIAALYTCLSCLETPIYSLDVIVCAFGSSNLREM</sequence>
<evidence type="ECO:0000313" key="1">
    <source>
        <dbReference type="Proteomes" id="UP000095283"/>
    </source>
</evidence>
<reference evidence="2" key="1">
    <citation type="submission" date="2016-11" db="UniProtKB">
        <authorList>
            <consortium name="WormBaseParasite"/>
        </authorList>
    </citation>
    <scope>IDENTIFICATION</scope>
</reference>
<dbReference type="WBParaSite" id="Hba_20871">
    <property type="protein sequence ID" value="Hba_20871"/>
    <property type="gene ID" value="Hba_20871"/>
</dbReference>
<evidence type="ECO:0000313" key="2">
    <source>
        <dbReference type="WBParaSite" id="Hba_20871"/>
    </source>
</evidence>